<dbReference type="PANTHER" id="PTHR19857">
    <property type="entry name" value="MITOCHONDRIAL DIVISION PROTEIN 1-RELATED"/>
    <property type="match status" value="1"/>
</dbReference>
<sequence length="439" mass="46639">MTATQLPVLSVQHTFPEVISDVRSGQLPHDTFWLSCYTEGPGTHAKVRVTLDEVQRDCVKLESTLDFEVYEAEKNKYIVKSDKHGIPATPLFVPTHQYADPNRSNLTHPHRITAFDVAPDGSQFASGFLDGSVHIYSTAQKTPPVETSFGKIHKSTTSSLQFFPSSRVLLSAGADFTLCILPAEPSPTSSALAPVRTLMGHRRVITSTAIVSRGRNVISASMDGTIRLWDVSSGAQIHLLTTGGSSGRLAPITSISLGERSGAAFPATETTALAPDSREVDTADKLLFCALQTKSFEAIDLGSRETVFSSPTAAPLTAISYSPTHNLLATGSNKGIVDVYDTRALSEGRTLASFNRGDTHAGIAEITWVTDGTHLLVGTDDGLPFVARVGGGGGEAPVSVAGELVGTDCDAVRSLRAVGSSVWTAADDGVVRRYDPVWS</sequence>
<dbReference type="PANTHER" id="PTHR19857:SF19">
    <property type="entry name" value="26S PROTEASOME REGULATORY SUBUNIT RPN14"/>
    <property type="match status" value="1"/>
</dbReference>
<proteinExistence type="inferred from homology"/>
<dbReference type="Gene3D" id="2.130.10.10">
    <property type="entry name" value="YVTN repeat-like/Quinoprotein amine dehydrogenase"/>
    <property type="match status" value="2"/>
</dbReference>
<dbReference type="Pfam" id="PF00400">
    <property type="entry name" value="WD40"/>
    <property type="match status" value="3"/>
</dbReference>
<keyword evidence="3" id="KW-0647">Proteasome</keyword>
<dbReference type="EMBL" id="DF842257">
    <property type="protein sequence ID" value="GAT46305.1"/>
    <property type="molecule type" value="Genomic_DNA"/>
</dbReference>
<dbReference type="InterPro" id="IPR036322">
    <property type="entry name" value="WD40_repeat_dom_sf"/>
</dbReference>
<feature type="repeat" description="WD" evidence="5">
    <location>
        <begin position="198"/>
        <end position="239"/>
    </location>
</feature>
<keyword evidence="1 5" id="KW-0853">WD repeat</keyword>
<dbReference type="SMART" id="SM00320">
    <property type="entry name" value="WD40"/>
    <property type="match status" value="6"/>
</dbReference>
<evidence type="ECO:0000256" key="4">
    <source>
        <dbReference type="ARBA" id="ARBA00038321"/>
    </source>
</evidence>
<dbReference type="PROSITE" id="PS00678">
    <property type="entry name" value="WD_REPEATS_1"/>
    <property type="match status" value="1"/>
</dbReference>
<evidence type="ECO:0000313" key="7">
    <source>
        <dbReference type="Proteomes" id="UP000815677"/>
    </source>
</evidence>
<dbReference type="PROSITE" id="PS50082">
    <property type="entry name" value="WD_REPEATS_2"/>
    <property type="match status" value="1"/>
</dbReference>
<evidence type="ECO:0000256" key="1">
    <source>
        <dbReference type="ARBA" id="ARBA00022574"/>
    </source>
</evidence>
<evidence type="ECO:0000313" key="6">
    <source>
        <dbReference type="EMBL" id="GAT46305.1"/>
    </source>
</evidence>
<name>A0ABQ0L5S8_MYCCL</name>
<dbReference type="InterPro" id="IPR015943">
    <property type="entry name" value="WD40/YVTN_repeat-like_dom_sf"/>
</dbReference>
<accession>A0ABQ0L5S8</accession>
<dbReference type="Proteomes" id="UP000815677">
    <property type="component" value="Unassembled WGS sequence"/>
</dbReference>
<dbReference type="PROSITE" id="PS50294">
    <property type="entry name" value="WD_REPEATS_REGION"/>
    <property type="match status" value="1"/>
</dbReference>
<protein>
    <submittedName>
        <fullName evidence="6">WD40 repeat-like protein</fullName>
    </submittedName>
</protein>
<dbReference type="InterPro" id="IPR001680">
    <property type="entry name" value="WD40_rpt"/>
</dbReference>
<comment type="similarity">
    <text evidence="4">Belongs to the WD repeat PAAF1/RPN14 family.</text>
</comment>
<evidence type="ECO:0000256" key="2">
    <source>
        <dbReference type="ARBA" id="ARBA00022737"/>
    </source>
</evidence>
<keyword evidence="2" id="KW-0677">Repeat</keyword>
<reference evidence="6" key="1">
    <citation type="submission" date="2014-09" db="EMBL/GenBank/DDBJ databases">
        <title>Genome sequence of the luminous mushroom Mycena chlorophos for searching fungal bioluminescence genes.</title>
        <authorList>
            <person name="Tanaka Y."/>
            <person name="Kasuga D."/>
            <person name="Oba Y."/>
            <person name="Hase S."/>
            <person name="Sato K."/>
            <person name="Oba Y."/>
            <person name="Sakakibara Y."/>
        </authorList>
    </citation>
    <scope>NUCLEOTIDE SEQUENCE</scope>
</reference>
<dbReference type="SUPFAM" id="SSF50978">
    <property type="entry name" value="WD40 repeat-like"/>
    <property type="match status" value="1"/>
</dbReference>
<dbReference type="InterPro" id="IPR019775">
    <property type="entry name" value="WD40_repeat_CS"/>
</dbReference>
<organism evidence="6 7">
    <name type="scientific">Mycena chlorophos</name>
    <name type="common">Agaric fungus</name>
    <name type="synonym">Agaricus chlorophos</name>
    <dbReference type="NCBI Taxonomy" id="658473"/>
    <lineage>
        <taxon>Eukaryota</taxon>
        <taxon>Fungi</taxon>
        <taxon>Dikarya</taxon>
        <taxon>Basidiomycota</taxon>
        <taxon>Agaricomycotina</taxon>
        <taxon>Agaricomycetes</taxon>
        <taxon>Agaricomycetidae</taxon>
        <taxon>Agaricales</taxon>
        <taxon>Marasmiineae</taxon>
        <taxon>Mycenaceae</taxon>
        <taxon>Mycena</taxon>
    </lineage>
</organism>
<evidence type="ECO:0000256" key="5">
    <source>
        <dbReference type="PROSITE-ProRule" id="PRU00221"/>
    </source>
</evidence>
<dbReference type="InterPro" id="IPR051179">
    <property type="entry name" value="WD_repeat_multifunction"/>
</dbReference>
<keyword evidence="7" id="KW-1185">Reference proteome</keyword>
<gene>
    <name evidence="6" type="ORF">MCHLO_03839</name>
</gene>
<evidence type="ECO:0000256" key="3">
    <source>
        <dbReference type="ARBA" id="ARBA00022942"/>
    </source>
</evidence>